<organism evidence="24 25">
    <name type="scientific">Owenia fusiformis</name>
    <name type="common">Polychaete worm</name>
    <dbReference type="NCBI Taxonomy" id="6347"/>
    <lineage>
        <taxon>Eukaryota</taxon>
        <taxon>Metazoa</taxon>
        <taxon>Spiralia</taxon>
        <taxon>Lophotrochozoa</taxon>
        <taxon>Annelida</taxon>
        <taxon>Polychaeta</taxon>
        <taxon>Sedentaria</taxon>
        <taxon>Canalipalpata</taxon>
        <taxon>Sabellida</taxon>
        <taxon>Oweniida</taxon>
        <taxon>Oweniidae</taxon>
        <taxon>Owenia</taxon>
    </lineage>
</organism>
<dbReference type="CDD" id="cd09601">
    <property type="entry name" value="M1_APN-Q_like"/>
    <property type="match status" value="1"/>
</dbReference>
<feature type="compositionally biased region" description="Low complexity" evidence="23">
    <location>
        <begin position="64"/>
        <end position="76"/>
    </location>
</feature>
<dbReference type="OrthoDB" id="510539at2759"/>
<dbReference type="GO" id="GO:0043171">
    <property type="term" value="P:peptide catabolic process"/>
    <property type="evidence" value="ECO:0007669"/>
    <property type="project" value="TreeGrafter"/>
</dbReference>
<dbReference type="GO" id="GO:0008270">
    <property type="term" value="F:zinc ion binding"/>
    <property type="evidence" value="ECO:0007669"/>
    <property type="project" value="UniProtKB-UniRule"/>
</dbReference>
<evidence type="ECO:0000256" key="6">
    <source>
        <dbReference type="ARBA" id="ARBA00022475"/>
    </source>
</evidence>
<evidence type="ECO:0000313" key="25">
    <source>
        <dbReference type="Proteomes" id="UP000749559"/>
    </source>
</evidence>
<dbReference type="GO" id="GO:0042277">
    <property type="term" value="F:peptide binding"/>
    <property type="evidence" value="ECO:0007669"/>
    <property type="project" value="TreeGrafter"/>
</dbReference>
<evidence type="ECO:0000256" key="15">
    <source>
        <dbReference type="ARBA" id="ARBA00023049"/>
    </source>
</evidence>
<evidence type="ECO:0000256" key="9">
    <source>
        <dbReference type="ARBA" id="ARBA00022723"/>
    </source>
</evidence>
<dbReference type="InterPro" id="IPR014782">
    <property type="entry name" value="Peptidase_M1_dom"/>
</dbReference>
<dbReference type="InterPro" id="IPR024571">
    <property type="entry name" value="ERAP1-like_C_dom"/>
</dbReference>
<comment type="subunit">
    <text evidence="4">Homodimer; disulfide-linked.</text>
</comment>
<feature type="binding site" evidence="20">
    <location>
        <position position="387"/>
    </location>
    <ligand>
        <name>Zn(2+)</name>
        <dbReference type="ChEBI" id="CHEBI:29105"/>
        <note>catalytic</note>
    </ligand>
</feature>
<dbReference type="SUPFAM" id="SSF63737">
    <property type="entry name" value="Leukotriene A4 hydrolase N-terminal domain"/>
    <property type="match status" value="1"/>
</dbReference>
<evidence type="ECO:0000256" key="7">
    <source>
        <dbReference type="ARBA" id="ARBA00022670"/>
    </source>
</evidence>
<dbReference type="Pfam" id="PF17900">
    <property type="entry name" value="Peptidase_M1_N"/>
    <property type="match status" value="1"/>
</dbReference>
<dbReference type="InterPro" id="IPR045357">
    <property type="entry name" value="Aminopeptidase_N-like_N"/>
</dbReference>
<keyword evidence="25" id="KW-1185">Reference proteome</keyword>
<comment type="subcellular location">
    <subcellularLocation>
        <location evidence="2">Cell membrane</location>
        <topology evidence="2">Single-pass type II membrane protein</topology>
    </subcellularLocation>
</comment>
<keyword evidence="18" id="KW-0325">Glycoprotein</keyword>
<feature type="binding site" evidence="20">
    <location>
        <position position="383"/>
    </location>
    <ligand>
        <name>Zn(2+)</name>
        <dbReference type="ChEBI" id="CHEBI:29105"/>
        <note>catalytic</note>
    </ligand>
</feature>
<dbReference type="FunFam" id="1.25.50.20:FF:000001">
    <property type="entry name" value="Aminopeptidase"/>
    <property type="match status" value="1"/>
</dbReference>
<evidence type="ECO:0000256" key="13">
    <source>
        <dbReference type="ARBA" id="ARBA00022968"/>
    </source>
</evidence>
<evidence type="ECO:0000256" key="20">
    <source>
        <dbReference type="PIRSR" id="PIRSR634016-3"/>
    </source>
</evidence>
<dbReference type="PRINTS" id="PR00756">
    <property type="entry name" value="ALADIPTASE"/>
</dbReference>
<dbReference type="FunFam" id="1.10.390.10:FF:000006">
    <property type="entry name" value="Puromycin-sensitive aminopeptidase"/>
    <property type="match status" value="1"/>
</dbReference>
<comment type="catalytic activity">
    <reaction evidence="1">
        <text>Release of N-terminal glutamate (and to a lesser extent aspartate) from a peptide.</text>
        <dbReference type="EC" id="3.4.11.7"/>
    </reaction>
</comment>
<name>A0A8J1UAK0_OWEFU</name>
<keyword evidence="15 22" id="KW-0482">Metalloprotease</keyword>
<keyword evidence="6" id="KW-1003">Cell membrane</keyword>
<sequence>MGKDGFHVSTRNAVIIIVLFVLICVGVGLMAGLIRAPCPTIVQVTPAPITAGPVDTTTETPSLPQETTTAAPTGPEPWYQVRLPKYFIPQHYHLTQFPHFEGNQNSFEGNVSVRILVTQDTPYLLIHINYLNITMTRVTDYDTGAEKVVKNTFSHTPNQYWVVELSESLAANTVVVLHLSFEGSLDIGIVGFYKSTYTDSRTGLQRSLATTKFQPTSARKAYPCLDEPGLKANFTMTLIHKSEYTPLSNMLPERNETRPDGLIATTFQESPPMSTYLLVFIVCDFAYLENFTSDGLRVRIYAPPDRIEQGRFALEAAVKTHEWFQQWTGIPFQLPKLDHAAIPDYPSGATEHWGLITYREQRLLYTESQSTSSKQSVASIIAHELAHNYWGNPVTCDWWDDIWLNEGFATYFTSKAMAEIDIFQDWAMLDQFVSGTVHRMLAGDAVLSSHPLVKTDVNTPNDINQMFDSVTYSKGASVLNMIEGFMGAAKFQEAIRNFLKEYEFKTAITEQLWAEMQKVMGPGFNVSGTMNTWVRQTGYPVLNVRVEGNTIIASQDRFLYDKNATYDETESPYRYRWDVPLSFTTTTRENGLFWMNRTNEGESNFVLTGVNMANAVVKLNRGNKGFYRVNYSDEMWTKLADVLSSNHTRYQNTDRGNLLDDAFNLARASSLGYDTALSMTRYMSAEESFVVWRTLRSNLDYITTMFASRSTYGLWRKYVRNLSAPTMERLGFVDAGNHLDKLNRADIIRLSCGYGNDACLMNATSMFIDWIESGGTLALPVNLRLNILVYGMSETGGEEEWDFMWQLYQNPNTTASDKLNYLYILSHTKVTWLLNRYIEYAFDESKIPQQDFFTVMRYIASDDIGNPLVWDWVRENWENLVKRFGLEDRYFGQLIPSIVQDYNTKFKLDEVTSFFAKYPDAGAGEQGRLRAVETMKANIAWMENNEQIIANWLTSNV</sequence>
<keyword evidence="13" id="KW-0735">Signal-anchor</keyword>
<evidence type="ECO:0000256" key="22">
    <source>
        <dbReference type="RuleBase" id="RU364040"/>
    </source>
</evidence>
<keyword evidence="12" id="KW-0106">Calcium</keyword>
<dbReference type="Pfam" id="PF11838">
    <property type="entry name" value="ERAP1_C"/>
    <property type="match status" value="1"/>
</dbReference>
<accession>A0A8J1UAK0</accession>
<gene>
    <name evidence="24" type="ORF">OFUS_LOCUS19772</name>
</gene>
<dbReference type="EMBL" id="CAIIXF020000009">
    <property type="protein sequence ID" value="CAH1795198.1"/>
    <property type="molecule type" value="Genomic_DNA"/>
</dbReference>
<comment type="cofactor">
    <cofactor evidence="20 22">
        <name>Zn(2+)</name>
        <dbReference type="ChEBI" id="CHEBI:29105"/>
    </cofactor>
    <text evidence="20 22">Binds 1 zinc ion per subunit.</text>
</comment>
<evidence type="ECO:0000256" key="19">
    <source>
        <dbReference type="PIRSR" id="PIRSR634016-1"/>
    </source>
</evidence>
<dbReference type="GO" id="GO:0006508">
    <property type="term" value="P:proteolysis"/>
    <property type="evidence" value="ECO:0007669"/>
    <property type="project" value="UniProtKB-KW"/>
</dbReference>
<evidence type="ECO:0000256" key="3">
    <source>
        <dbReference type="ARBA" id="ARBA00010136"/>
    </source>
</evidence>
<keyword evidence="11 20" id="KW-0862">Zinc</keyword>
<evidence type="ECO:0000256" key="17">
    <source>
        <dbReference type="ARBA" id="ARBA00023157"/>
    </source>
</evidence>
<evidence type="ECO:0000256" key="4">
    <source>
        <dbReference type="ARBA" id="ARBA00011748"/>
    </source>
</evidence>
<evidence type="ECO:0000313" key="24">
    <source>
        <dbReference type="EMBL" id="CAH1795198.1"/>
    </source>
</evidence>
<dbReference type="Gene3D" id="2.60.40.1730">
    <property type="entry name" value="tricorn interacting facor f3 domain"/>
    <property type="match status" value="1"/>
</dbReference>
<evidence type="ECO:0000256" key="16">
    <source>
        <dbReference type="ARBA" id="ARBA00023136"/>
    </source>
</evidence>
<comment type="caution">
    <text evidence="24">The sequence shown here is derived from an EMBL/GenBank/DDBJ whole genome shotgun (WGS) entry which is preliminary data.</text>
</comment>
<evidence type="ECO:0000256" key="14">
    <source>
        <dbReference type="ARBA" id="ARBA00022989"/>
    </source>
</evidence>
<evidence type="ECO:0000256" key="2">
    <source>
        <dbReference type="ARBA" id="ARBA00004401"/>
    </source>
</evidence>
<feature type="transmembrane region" description="Helical" evidence="22">
    <location>
        <begin position="12"/>
        <end position="34"/>
    </location>
</feature>
<reference evidence="24" key="1">
    <citation type="submission" date="2022-03" db="EMBL/GenBank/DDBJ databases">
        <authorList>
            <person name="Martin C."/>
        </authorList>
    </citation>
    <scope>NUCLEOTIDE SEQUENCE</scope>
</reference>
<dbReference type="AlphaFoldDB" id="A0A8J1UAK0"/>
<dbReference type="GO" id="GO:0005615">
    <property type="term" value="C:extracellular space"/>
    <property type="evidence" value="ECO:0007669"/>
    <property type="project" value="TreeGrafter"/>
</dbReference>
<dbReference type="FunFam" id="2.60.40.1730:FF:000012">
    <property type="entry name" value="Aminopeptidase N"/>
    <property type="match status" value="1"/>
</dbReference>
<feature type="site" description="Transition state stabilizer" evidence="21">
    <location>
        <position position="472"/>
    </location>
</feature>
<dbReference type="PANTHER" id="PTHR11533">
    <property type="entry name" value="PROTEASE M1 ZINC METALLOPROTEASE"/>
    <property type="match status" value="1"/>
</dbReference>
<evidence type="ECO:0000256" key="1">
    <source>
        <dbReference type="ARBA" id="ARBA00001703"/>
    </source>
</evidence>
<comment type="similarity">
    <text evidence="3 22">Belongs to the peptidase M1 family.</text>
</comment>
<dbReference type="InterPro" id="IPR027268">
    <property type="entry name" value="Peptidase_M4/M1_CTD_sf"/>
</dbReference>
<dbReference type="GO" id="GO:0004230">
    <property type="term" value="F:glutamyl aminopeptidase activity"/>
    <property type="evidence" value="ECO:0007669"/>
    <property type="project" value="UniProtKB-EC"/>
</dbReference>
<evidence type="ECO:0000256" key="8">
    <source>
        <dbReference type="ARBA" id="ARBA00022692"/>
    </source>
</evidence>
<keyword evidence="9 20" id="KW-0479">Metal-binding</keyword>
<evidence type="ECO:0000256" key="5">
    <source>
        <dbReference type="ARBA" id="ARBA00022438"/>
    </source>
</evidence>
<dbReference type="Gene3D" id="1.10.390.10">
    <property type="entry name" value="Neutral Protease Domain 2"/>
    <property type="match status" value="1"/>
</dbReference>
<dbReference type="Gene3D" id="1.25.50.20">
    <property type="match status" value="1"/>
</dbReference>
<dbReference type="Gene3D" id="2.60.40.1910">
    <property type="match status" value="1"/>
</dbReference>
<protein>
    <recommendedName>
        <fullName evidence="22">Aminopeptidase</fullName>
        <ecNumber evidence="22">3.4.11.-</ecNumber>
    </recommendedName>
</protein>
<dbReference type="EC" id="3.4.11.-" evidence="22"/>
<evidence type="ECO:0000256" key="12">
    <source>
        <dbReference type="ARBA" id="ARBA00022837"/>
    </source>
</evidence>
<evidence type="ECO:0000256" key="23">
    <source>
        <dbReference type="SAM" id="MobiDB-lite"/>
    </source>
</evidence>
<feature type="binding site" evidence="20">
    <location>
        <position position="406"/>
    </location>
    <ligand>
        <name>Zn(2+)</name>
        <dbReference type="ChEBI" id="CHEBI:29105"/>
        <note>catalytic</note>
    </ligand>
</feature>
<dbReference type="Proteomes" id="UP000749559">
    <property type="component" value="Unassembled WGS sequence"/>
</dbReference>
<keyword evidence="5 22" id="KW-0031">Aminopeptidase</keyword>
<keyword evidence="7 22" id="KW-0645">Protease</keyword>
<proteinExistence type="inferred from homology"/>
<evidence type="ECO:0000256" key="21">
    <source>
        <dbReference type="PIRSR" id="PIRSR634016-4"/>
    </source>
</evidence>
<evidence type="ECO:0000256" key="11">
    <source>
        <dbReference type="ARBA" id="ARBA00022833"/>
    </source>
</evidence>
<dbReference type="InterPro" id="IPR050344">
    <property type="entry name" value="Peptidase_M1_aminopeptidases"/>
</dbReference>
<dbReference type="Pfam" id="PF01433">
    <property type="entry name" value="Peptidase_M1"/>
    <property type="match status" value="1"/>
</dbReference>
<keyword evidence="17" id="KW-1015">Disulfide bond</keyword>
<keyword evidence="8 22" id="KW-0812">Transmembrane</keyword>
<dbReference type="SUPFAM" id="SSF55486">
    <property type="entry name" value="Metalloproteases ('zincins'), catalytic domain"/>
    <property type="match status" value="1"/>
</dbReference>
<feature type="active site" description="Proton acceptor" evidence="19">
    <location>
        <position position="384"/>
    </location>
</feature>
<dbReference type="GO" id="GO:0005737">
    <property type="term" value="C:cytoplasm"/>
    <property type="evidence" value="ECO:0007669"/>
    <property type="project" value="TreeGrafter"/>
</dbReference>
<dbReference type="GO" id="GO:0005886">
    <property type="term" value="C:plasma membrane"/>
    <property type="evidence" value="ECO:0007669"/>
    <property type="project" value="UniProtKB-SubCell"/>
</dbReference>
<keyword evidence="16 22" id="KW-0472">Membrane</keyword>
<keyword evidence="10 22" id="KW-0378">Hydrolase</keyword>
<dbReference type="InterPro" id="IPR001930">
    <property type="entry name" value="Peptidase_M1"/>
</dbReference>
<evidence type="ECO:0000256" key="18">
    <source>
        <dbReference type="ARBA" id="ARBA00023180"/>
    </source>
</evidence>
<dbReference type="GO" id="GO:0070006">
    <property type="term" value="F:metalloaminopeptidase activity"/>
    <property type="evidence" value="ECO:0007669"/>
    <property type="project" value="TreeGrafter"/>
</dbReference>
<dbReference type="InterPro" id="IPR042097">
    <property type="entry name" value="Aminopeptidase_N-like_N_sf"/>
</dbReference>
<dbReference type="PANTHER" id="PTHR11533:SF276">
    <property type="entry name" value="GLUTAMYL AMINOPEPTIDASE"/>
    <property type="match status" value="1"/>
</dbReference>
<evidence type="ECO:0000256" key="10">
    <source>
        <dbReference type="ARBA" id="ARBA00022801"/>
    </source>
</evidence>
<keyword evidence="14 22" id="KW-1133">Transmembrane helix</keyword>
<dbReference type="InterPro" id="IPR034016">
    <property type="entry name" value="M1_APN-typ"/>
</dbReference>
<feature type="region of interest" description="Disordered" evidence="23">
    <location>
        <begin position="52"/>
        <end position="76"/>
    </location>
</feature>